<proteinExistence type="inferred from homology"/>
<dbReference type="Proteomes" id="UP001214250">
    <property type="component" value="Chromosome 1"/>
</dbReference>
<dbReference type="PANTHER" id="PTHR11178">
    <property type="entry name" value="IRON-SULFUR CLUSTER SCAFFOLD PROTEIN NFU-RELATED"/>
    <property type="match status" value="1"/>
</dbReference>
<dbReference type="Pfam" id="PF01106">
    <property type="entry name" value="NifU"/>
    <property type="match status" value="1"/>
</dbReference>
<evidence type="ECO:0000313" key="3">
    <source>
        <dbReference type="EMBL" id="WDE97134.1"/>
    </source>
</evidence>
<protein>
    <submittedName>
        <fullName evidence="3">NifU family protein</fullName>
    </submittedName>
</protein>
<dbReference type="RefSeq" id="WP_274151335.1">
    <property type="nucleotide sequence ID" value="NZ_CP117811.1"/>
</dbReference>
<evidence type="ECO:0000313" key="4">
    <source>
        <dbReference type="Proteomes" id="UP001214250"/>
    </source>
</evidence>
<dbReference type="InterPro" id="IPR036498">
    <property type="entry name" value="Nfu/NifU_N_sf"/>
</dbReference>
<dbReference type="InterPro" id="IPR034904">
    <property type="entry name" value="FSCA_dom_sf"/>
</dbReference>
<dbReference type="Gene3D" id="3.30.1370.70">
    <property type="entry name" value="Scaffold protein Nfu/NifU, N-terminal domain"/>
    <property type="match status" value="1"/>
</dbReference>
<sequence>MIFVTHMETTPNPNALKYVLNETILEDGICQFSSVAEASDDLSRACFAVEGVVSVFYRDNYITITKNDESDWFEIEMTIKDEINNRVEAIEFKAQAVPEINFGDKQALVFEIDDILDETIRPGLAMDGGGLDIIDLSDEMVLSVRYQGACGSCPSSTTGTLMAIENILQEQFDPRITVQIANHSY</sequence>
<dbReference type="PANTHER" id="PTHR11178:SF1">
    <property type="entry name" value="NFU1 IRON-SULFUR CLUSTER SCAFFOLD HOMOLOG, MITOCHONDRIAL"/>
    <property type="match status" value="1"/>
</dbReference>
<organism evidence="3 4">
    <name type="scientific">Lentisphaera profundi</name>
    <dbReference type="NCBI Taxonomy" id="1658616"/>
    <lineage>
        <taxon>Bacteria</taxon>
        <taxon>Pseudomonadati</taxon>
        <taxon>Lentisphaerota</taxon>
        <taxon>Lentisphaeria</taxon>
        <taxon>Lentisphaerales</taxon>
        <taxon>Lentisphaeraceae</taxon>
        <taxon>Lentisphaera</taxon>
    </lineage>
</organism>
<evidence type="ECO:0000256" key="1">
    <source>
        <dbReference type="ARBA" id="ARBA00006420"/>
    </source>
</evidence>
<dbReference type="Gene3D" id="3.30.300.130">
    <property type="entry name" value="Fe-S cluster assembly (FSCA)"/>
    <property type="match status" value="1"/>
</dbReference>
<dbReference type="Pfam" id="PF08712">
    <property type="entry name" value="Nfu_N"/>
    <property type="match status" value="1"/>
</dbReference>
<gene>
    <name evidence="3" type="ORF">PQO03_04085</name>
</gene>
<reference evidence="3 4" key="1">
    <citation type="submission" date="2023-02" db="EMBL/GenBank/DDBJ databases">
        <title>Genome sequence of Lentisphaera profundi SAORIC-696.</title>
        <authorList>
            <person name="Kim e."/>
            <person name="Cho J.-C."/>
            <person name="Choi A."/>
            <person name="Kang I."/>
        </authorList>
    </citation>
    <scope>NUCLEOTIDE SEQUENCE [LARGE SCALE GENOMIC DNA]</scope>
    <source>
        <strain evidence="3 4">SAORIC-696</strain>
    </source>
</reference>
<evidence type="ECO:0000259" key="2">
    <source>
        <dbReference type="SMART" id="SM00932"/>
    </source>
</evidence>
<comment type="similarity">
    <text evidence="1">Belongs to the NifU family.</text>
</comment>
<dbReference type="InterPro" id="IPR001075">
    <property type="entry name" value="NIF_FeS_clus_asmbl_NifU_C"/>
</dbReference>
<feature type="domain" description="Scaffold protein Nfu/NifU N-terminal" evidence="2">
    <location>
        <begin position="5"/>
        <end position="90"/>
    </location>
</feature>
<accession>A0ABY7VWM9</accession>
<dbReference type="SUPFAM" id="SSF117916">
    <property type="entry name" value="Fe-S cluster assembly (FSCA) domain-like"/>
    <property type="match status" value="1"/>
</dbReference>
<dbReference type="InterPro" id="IPR014824">
    <property type="entry name" value="Nfu/NifU_N"/>
</dbReference>
<dbReference type="EMBL" id="CP117811">
    <property type="protein sequence ID" value="WDE97134.1"/>
    <property type="molecule type" value="Genomic_DNA"/>
</dbReference>
<dbReference type="SUPFAM" id="SSF110836">
    <property type="entry name" value="Hypothetical protein SAV1430"/>
    <property type="match status" value="1"/>
</dbReference>
<keyword evidence="4" id="KW-1185">Reference proteome</keyword>
<name>A0ABY7VWM9_9BACT</name>
<dbReference type="SMART" id="SM00932">
    <property type="entry name" value="Nfu_N"/>
    <property type="match status" value="1"/>
</dbReference>